<dbReference type="EMBL" id="BJZV01000008">
    <property type="protein sequence ID" value="GEP10101.1"/>
    <property type="molecule type" value="Genomic_DNA"/>
</dbReference>
<proteinExistence type="predicted"/>
<dbReference type="RefSeq" id="WP_147046385.1">
    <property type="nucleotide sequence ID" value="NZ_BJZV01000008.1"/>
</dbReference>
<feature type="transmembrane region" description="Helical" evidence="1">
    <location>
        <begin position="54"/>
        <end position="72"/>
    </location>
</feature>
<dbReference type="Proteomes" id="UP000321750">
    <property type="component" value="Unassembled WGS sequence"/>
</dbReference>
<accession>A0A512JJG1</accession>
<name>A0A512JJG1_9HYPH</name>
<feature type="transmembrane region" description="Helical" evidence="1">
    <location>
        <begin position="104"/>
        <end position="126"/>
    </location>
</feature>
<dbReference type="Pfam" id="PF06496">
    <property type="entry name" value="DUF1097"/>
    <property type="match status" value="1"/>
</dbReference>
<evidence type="ECO:0000313" key="3">
    <source>
        <dbReference type="Proteomes" id="UP000321750"/>
    </source>
</evidence>
<reference evidence="2 3" key="1">
    <citation type="submission" date="2019-07" db="EMBL/GenBank/DDBJ databases">
        <title>Whole genome shotgun sequence of Methylobacterium gnaphalii NBRC 107716.</title>
        <authorList>
            <person name="Hosoyama A."/>
            <person name="Uohara A."/>
            <person name="Ohji S."/>
            <person name="Ichikawa N."/>
        </authorList>
    </citation>
    <scope>NUCLEOTIDE SEQUENCE [LARGE SCALE GENOMIC DNA]</scope>
    <source>
        <strain evidence="2 3">NBRC 107716</strain>
    </source>
</reference>
<keyword evidence="1" id="KW-0472">Membrane</keyword>
<feature type="transmembrane region" description="Helical" evidence="1">
    <location>
        <begin position="79"/>
        <end position="98"/>
    </location>
</feature>
<organism evidence="2 3">
    <name type="scientific">Methylobacterium gnaphalii</name>
    <dbReference type="NCBI Taxonomy" id="1010610"/>
    <lineage>
        <taxon>Bacteria</taxon>
        <taxon>Pseudomonadati</taxon>
        <taxon>Pseudomonadota</taxon>
        <taxon>Alphaproteobacteria</taxon>
        <taxon>Hyphomicrobiales</taxon>
        <taxon>Methylobacteriaceae</taxon>
        <taxon>Methylobacterium</taxon>
    </lineage>
</organism>
<evidence type="ECO:0008006" key="4">
    <source>
        <dbReference type="Google" id="ProtNLM"/>
    </source>
</evidence>
<protein>
    <recommendedName>
        <fullName evidence="4">DUF1097 domain-containing protein</fullName>
    </recommendedName>
</protein>
<keyword evidence="1" id="KW-1133">Transmembrane helix</keyword>
<sequence length="175" mass="18478">MKKPPAEIVASALAVTTLFIPHHLPPWAIFIGWAGTFAAGGPKPEVLKRIWPTMALGNCVACLIVLGFGFAAQHLSGAALTLAQCAILFSLNGSMMALGRFESLSFVPGMFFGFACYFATYFGGFGPVPKDPLVALVSVLAMNALGPVYAWLTATLGAHHPGRPETNLSHPVTQH</sequence>
<dbReference type="InterPro" id="IPR009476">
    <property type="entry name" value="DUF1097"/>
</dbReference>
<dbReference type="OrthoDB" id="8266131at2"/>
<keyword evidence="3" id="KW-1185">Reference proteome</keyword>
<evidence type="ECO:0000256" key="1">
    <source>
        <dbReference type="SAM" id="Phobius"/>
    </source>
</evidence>
<evidence type="ECO:0000313" key="2">
    <source>
        <dbReference type="EMBL" id="GEP10101.1"/>
    </source>
</evidence>
<keyword evidence="1" id="KW-0812">Transmembrane</keyword>
<dbReference type="AlphaFoldDB" id="A0A512JJG1"/>
<feature type="transmembrane region" description="Helical" evidence="1">
    <location>
        <begin position="133"/>
        <end position="152"/>
    </location>
</feature>
<comment type="caution">
    <text evidence="2">The sequence shown here is derived from an EMBL/GenBank/DDBJ whole genome shotgun (WGS) entry which is preliminary data.</text>
</comment>
<gene>
    <name evidence="2" type="ORF">MGN01_19460</name>
</gene>